<dbReference type="EMBL" id="LIZS01000011">
    <property type="protein sequence ID" value="KPJ53841.1"/>
    <property type="molecule type" value="Genomic_DNA"/>
</dbReference>
<dbReference type="PANTHER" id="PTHR35038:SF5">
    <property type="entry name" value="CYTOCHROME C-TYPE PROTEIN NRFB"/>
    <property type="match status" value="1"/>
</dbReference>
<gene>
    <name evidence="2" type="ORF">AMJ39_02815</name>
</gene>
<keyword evidence="1" id="KW-0732">Signal</keyword>
<dbReference type="Proteomes" id="UP000052008">
    <property type="component" value="Unassembled WGS sequence"/>
</dbReference>
<dbReference type="InterPro" id="IPR036280">
    <property type="entry name" value="Multihaem_cyt_sf"/>
</dbReference>
<dbReference type="PANTHER" id="PTHR35038">
    <property type="entry name" value="DISSIMILATORY SULFITE REDUCTASE SIRA"/>
    <property type="match status" value="1"/>
</dbReference>
<evidence type="ECO:0000313" key="3">
    <source>
        <dbReference type="Proteomes" id="UP000052008"/>
    </source>
</evidence>
<dbReference type="InterPro" id="IPR051829">
    <property type="entry name" value="Multiheme_Cytochr_ET"/>
</dbReference>
<dbReference type="GO" id="GO:0016491">
    <property type="term" value="F:oxidoreductase activity"/>
    <property type="evidence" value="ECO:0007669"/>
    <property type="project" value="TreeGrafter"/>
</dbReference>
<reference evidence="2 3" key="1">
    <citation type="journal article" date="2015" name="Microbiome">
        <title>Genomic resolution of linkages in carbon, nitrogen, and sulfur cycling among widespread estuary sediment bacteria.</title>
        <authorList>
            <person name="Baker B.J."/>
            <person name="Lazar C.S."/>
            <person name="Teske A.P."/>
            <person name="Dick G.J."/>
        </authorList>
    </citation>
    <scope>NUCLEOTIDE SEQUENCE [LARGE SCALE GENOMIC DNA]</scope>
    <source>
        <strain evidence="2">DG_24</strain>
    </source>
</reference>
<comment type="caution">
    <text evidence="2">The sequence shown here is derived from an EMBL/GenBank/DDBJ whole genome shotgun (WGS) entry which is preliminary data.</text>
</comment>
<dbReference type="STRING" id="1703770.AMJ39_02815"/>
<sequence>MLILKRFSHTPTTEKGEAPTTEKGDAMPVKWARSVLLCTALASIASGGCRGIYSRLVHQAMPPETRPAEIVFPVRPLADGEFEALADSLLAQAAPHPDLRPFLAHIDRFREAEIRAYEGPATCIRCHAEIEVEDEQGRSHQVSLLDDVTGSAHYRLFTDRHPNVYGFNGQVADNFPMGKIDRPCPKPGSFVMTSWAELVVSQQGDTFSTGCGQCHIGGQYAAPLGEIMPGYRTLPEEKHALDCLICHSVAYDLNQKVVVVDDDGRTRWGQDRSLRAALTVGIPISQNCLRCHQHNFGGDVYVDETDPSFMQNIVDRGEPYPRVLHPGSKRGTPFSPSWDVHARAGVGCLDCHESRGHRIAKGTHTTTLMANDLPDVQVSCENCHARAPHRSDRYTSPYLNMHVDIIACQTCHIPSLHPDNVTLCDFSRSVYDADDGLYGFADILKDNEPGKGIIYRWWNGSATFFGNPIGDRPDGEGSYRFYDPTHVWPEFAGFDYAGWYESVMKPIARQGRSKLYAMKLYNGRQHIDLGNIGPFGGMLVPYNLPVYHSTGDPLAAAAAEMEKGMMKKMYSWMFKKYLLDRFLSFLDVDEWNIASYADVAAGRNIEARWIPHDACLEIDHAIRREGALGCADCHSPWSVLDFRSLGYSEEEIAALSEQRVLR</sequence>
<evidence type="ECO:0000313" key="2">
    <source>
        <dbReference type="EMBL" id="KPJ53841.1"/>
    </source>
</evidence>
<dbReference type="AlphaFoldDB" id="A0A0S7WUM7"/>
<protein>
    <recommendedName>
        <fullName evidence="4">Cytochrome c-552/4 domain-containing protein</fullName>
    </recommendedName>
</protein>
<dbReference type="Gene3D" id="1.10.1130.10">
    <property type="entry name" value="Flavocytochrome C3, Chain A"/>
    <property type="match status" value="1"/>
</dbReference>
<accession>A0A0S7WUM7</accession>
<organism evidence="2 3">
    <name type="scientific">candidate division TA06 bacterium DG_24</name>
    <dbReference type="NCBI Taxonomy" id="1703770"/>
    <lineage>
        <taxon>Bacteria</taxon>
        <taxon>Bacteria division TA06</taxon>
    </lineage>
</organism>
<proteinExistence type="predicted"/>
<name>A0A0S7WUM7_UNCT6</name>
<evidence type="ECO:0008006" key="4">
    <source>
        <dbReference type="Google" id="ProtNLM"/>
    </source>
</evidence>
<evidence type="ECO:0000256" key="1">
    <source>
        <dbReference type="ARBA" id="ARBA00022729"/>
    </source>
</evidence>
<dbReference type="SUPFAM" id="SSF48695">
    <property type="entry name" value="Multiheme cytochromes"/>
    <property type="match status" value="1"/>
</dbReference>